<reference evidence="1" key="1">
    <citation type="submission" date="2020-09" db="EMBL/GenBank/DDBJ databases">
        <title>Genome-Enabled Discovery of Anthraquinone Biosynthesis in Senna tora.</title>
        <authorList>
            <person name="Kang S.-H."/>
            <person name="Pandey R.P."/>
            <person name="Lee C.-M."/>
            <person name="Sim J.-S."/>
            <person name="Jeong J.-T."/>
            <person name="Choi B.-S."/>
            <person name="Jung M."/>
            <person name="Ginzburg D."/>
            <person name="Zhao K."/>
            <person name="Won S.Y."/>
            <person name="Oh T.-J."/>
            <person name="Yu Y."/>
            <person name="Kim N.-H."/>
            <person name="Lee O.R."/>
            <person name="Lee T.-H."/>
            <person name="Bashyal P."/>
            <person name="Kim T.-S."/>
            <person name="Lee W.-H."/>
            <person name="Kawkins C."/>
            <person name="Kim C.-K."/>
            <person name="Kim J.S."/>
            <person name="Ahn B.O."/>
            <person name="Rhee S.Y."/>
            <person name="Sohng J.K."/>
        </authorList>
    </citation>
    <scope>NUCLEOTIDE SEQUENCE</scope>
    <source>
        <tissue evidence="1">Leaf</tissue>
    </source>
</reference>
<dbReference type="OrthoDB" id="1304102at2759"/>
<proteinExistence type="predicted"/>
<comment type="caution">
    <text evidence="1">The sequence shown here is derived from an EMBL/GenBank/DDBJ whole genome shotgun (WGS) entry which is preliminary data.</text>
</comment>
<protein>
    <submittedName>
        <fullName evidence="1">Uncharacterized protein</fullName>
    </submittedName>
</protein>
<dbReference type="AlphaFoldDB" id="A0A835CGU1"/>
<evidence type="ECO:0000313" key="1">
    <source>
        <dbReference type="EMBL" id="KAF7839790.1"/>
    </source>
</evidence>
<dbReference type="Proteomes" id="UP000634136">
    <property type="component" value="Unassembled WGS sequence"/>
</dbReference>
<dbReference type="EMBL" id="JAAIUW010000003">
    <property type="protein sequence ID" value="KAF7839790.1"/>
    <property type="molecule type" value="Genomic_DNA"/>
</dbReference>
<organism evidence="1 2">
    <name type="scientific">Senna tora</name>
    <dbReference type="NCBI Taxonomy" id="362788"/>
    <lineage>
        <taxon>Eukaryota</taxon>
        <taxon>Viridiplantae</taxon>
        <taxon>Streptophyta</taxon>
        <taxon>Embryophyta</taxon>
        <taxon>Tracheophyta</taxon>
        <taxon>Spermatophyta</taxon>
        <taxon>Magnoliopsida</taxon>
        <taxon>eudicotyledons</taxon>
        <taxon>Gunneridae</taxon>
        <taxon>Pentapetalae</taxon>
        <taxon>rosids</taxon>
        <taxon>fabids</taxon>
        <taxon>Fabales</taxon>
        <taxon>Fabaceae</taxon>
        <taxon>Caesalpinioideae</taxon>
        <taxon>Cassia clade</taxon>
        <taxon>Senna</taxon>
    </lineage>
</organism>
<keyword evidence="2" id="KW-1185">Reference proteome</keyword>
<evidence type="ECO:0000313" key="2">
    <source>
        <dbReference type="Proteomes" id="UP000634136"/>
    </source>
</evidence>
<gene>
    <name evidence="1" type="ORF">G2W53_008272</name>
</gene>
<accession>A0A835CGU1</accession>
<sequence>MDSLGQVLGKESLGRVRGLGFGPSPTQVFGHAATRLGRIPLNGGSDHAGDVALYRMQIVQNHHQRDTNPHRPETVFHSRDWIILVLNISP</sequence>
<name>A0A835CGU1_9FABA</name>